<accession>F6D7Z3</accession>
<reference evidence="2 3" key="1">
    <citation type="journal article" date="2014" name="Int. J. Syst. Evol. Microbiol.">
        <title>Methanobacterium paludis sp. nov. and a novel strain of Methanobacterium lacus isolated from northern peatlands.</title>
        <authorList>
            <person name="Cadillo-Quiroz H."/>
            <person name="Brauer S.L."/>
            <person name="Goodson N."/>
            <person name="Yavitt J.B."/>
            <person name="Zinder S.H."/>
        </authorList>
    </citation>
    <scope>NUCLEOTIDE SEQUENCE [LARGE SCALE GENOMIC DNA]</scope>
    <source>
        <strain evidence="3">DSM 25820 / JCM 18151 / SWAN1</strain>
    </source>
</reference>
<dbReference type="eggNOG" id="arCOG05042">
    <property type="taxonomic scope" value="Archaea"/>
</dbReference>
<organism evidence="2 3">
    <name type="scientific">Methanobacterium paludis (strain DSM 25820 / JCM 18151 / SWAN1)</name>
    <dbReference type="NCBI Taxonomy" id="868131"/>
    <lineage>
        <taxon>Archaea</taxon>
        <taxon>Methanobacteriati</taxon>
        <taxon>Methanobacteriota</taxon>
        <taxon>Methanomada group</taxon>
        <taxon>Methanobacteria</taxon>
        <taxon>Methanobacteriales</taxon>
        <taxon>Methanobacteriaceae</taxon>
        <taxon>Methanobacterium</taxon>
    </lineage>
</organism>
<feature type="transmembrane region" description="Helical" evidence="1">
    <location>
        <begin position="70"/>
        <end position="89"/>
    </location>
</feature>
<dbReference type="GeneID" id="10669009"/>
<evidence type="ECO:0000256" key="1">
    <source>
        <dbReference type="SAM" id="Phobius"/>
    </source>
</evidence>
<keyword evidence="3" id="KW-1185">Reference proteome</keyword>
<evidence type="ECO:0008006" key="4">
    <source>
        <dbReference type="Google" id="ProtNLM"/>
    </source>
</evidence>
<feature type="transmembrane region" description="Helical" evidence="1">
    <location>
        <begin position="12"/>
        <end position="33"/>
    </location>
</feature>
<keyword evidence="1" id="KW-0472">Membrane</keyword>
<keyword evidence="1" id="KW-1133">Transmembrane helix</keyword>
<dbReference type="Proteomes" id="UP000009231">
    <property type="component" value="Chromosome"/>
</dbReference>
<name>F6D7Z3_METPW</name>
<dbReference type="OrthoDB" id="64172at2157"/>
<dbReference type="KEGG" id="mew:MSWAN_1502"/>
<keyword evidence="1" id="KW-0812">Transmembrane</keyword>
<sequence length="92" mass="10084">MEVDAKVTTIHAVAGIIAGYISYVFSTGLISAIGKNETIAVLISLIILYIAGQVSERIFGKEAVGGTKGWLWSGIVPFFFIWLMVWVIFFNL</sequence>
<proteinExistence type="predicted"/>
<gene>
    <name evidence="2" type="ordered locus">MSWAN_1502</name>
</gene>
<protein>
    <recommendedName>
        <fullName evidence="4">DUF5379 family protein</fullName>
    </recommendedName>
</protein>
<evidence type="ECO:0000313" key="2">
    <source>
        <dbReference type="EMBL" id="AEG18516.1"/>
    </source>
</evidence>
<dbReference type="AlphaFoldDB" id="F6D7Z3"/>
<dbReference type="InterPro" id="IPR043941">
    <property type="entry name" value="EMC6-arch"/>
</dbReference>
<feature type="transmembrane region" description="Helical" evidence="1">
    <location>
        <begin position="39"/>
        <end position="58"/>
    </location>
</feature>
<dbReference type="RefSeq" id="WP_013826016.1">
    <property type="nucleotide sequence ID" value="NC_015574.1"/>
</dbReference>
<evidence type="ECO:0000313" key="3">
    <source>
        <dbReference type="Proteomes" id="UP000009231"/>
    </source>
</evidence>
<dbReference type="Pfam" id="PF19094">
    <property type="entry name" value="EMC6_arch"/>
    <property type="match status" value="1"/>
</dbReference>
<dbReference type="EMBL" id="CP002772">
    <property type="protein sequence ID" value="AEG18516.1"/>
    <property type="molecule type" value="Genomic_DNA"/>
</dbReference>
<dbReference type="HOGENOM" id="CLU_183480_0_0_2"/>